<dbReference type="AlphaFoldDB" id="A0A848QJP7"/>
<protein>
    <recommendedName>
        <fullName evidence="5">Cytochrome c domain-containing protein</fullName>
    </recommendedName>
</protein>
<dbReference type="GO" id="GO:0009055">
    <property type="term" value="F:electron transfer activity"/>
    <property type="evidence" value="ECO:0007669"/>
    <property type="project" value="InterPro"/>
</dbReference>
<dbReference type="GO" id="GO:0020037">
    <property type="term" value="F:heme binding"/>
    <property type="evidence" value="ECO:0007669"/>
    <property type="project" value="InterPro"/>
</dbReference>
<reference evidence="6 7" key="1">
    <citation type="submission" date="2020-04" db="EMBL/GenBank/DDBJ databases">
        <authorList>
            <person name="Liu A."/>
        </authorList>
    </citation>
    <scope>NUCLEOTIDE SEQUENCE [LARGE SCALE GENOMIC DNA]</scope>
    <source>
        <strain evidence="6 7">RZ02</strain>
    </source>
</reference>
<gene>
    <name evidence="6" type="ORF">HKD42_02370</name>
</gene>
<evidence type="ECO:0000256" key="2">
    <source>
        <dbReference type="ARBA" id="ARBA00023004"/>
    </source>
</evidence>
<comment type="caution">
    <text evidence="6">The sequence shown here is derived from an EMBL/GenBank/DDBJ whole genome shotgun (WGS) entry which is preliminary data.</text>
</comment>
<evidence type="ECO:0000256" key="4">
    <source>
        <dbReference type="SAM" id="SignalP"/>
    </source>
</evidence>
<feature type="domain" description="Cytochrome c" evidence="5">
    <location>
        <begin position="166"/>
        <end position="344"/>
    </location>
</feature>
<dbReference type="InterPro" id="IPR009056">
    <property type="entry name" value="Cyt_c-like_dom"/>
</dbReference>
<keyword evidence="1 3" id="KW-0479">Metal-binding</keyword>
<proteinExistence type="predicted"/>
<evidence type="ECO:0000313" key="6">
    <source>
        <dbReference type="EMBL" id="NMW30903.1"/>
    </source>
</evidence>
<dbReference type="Proteomes" id="UP000561181">
    <property type="component" value="Unassembled WGS sequence"/>
</dbReference>
<feature type="chain" id="PRO_5032675034" description="Cytochrome c domain-containing protein" evidence="4">
    <location>
        <begin position="33"/>
        <end position="345"/>
    </location>
</feature>
<evidence type="ECO:0000256" key="1">
    <source>
        <dbReference type="ARBA" id="ARBA00022723"/>
    </source>
</evidence>
<dbReference type="PROSITE" id="PS51007">
    <property type="entry name" value="CYTC"/>
    <property type="match status" value="1"/>
</dbReference>
<keyword evidence="2 3" id="KW-0408">Iron</keyword>
<keyword evidence="7" id="KW-1185">Reference proteome</keyword>
<dbReference type="InterPro" id="IPR022269">
    <property type="entry name" value="SO_2930-like_C"/>
</dbReference>
<dbReference type="NCBIfam" id="TIGR03806">
    <property type="entry name" value="chp_HNE_0200"/>
    <property type="match status" value="1"/>
</dbReference>
<evidence type="ECO:0000259" key="5">
    <source>
        <dbReference type="PROSITE" id="PS51007"/>
    </source>
</evidence>
<organism evidence="6 7">
    <name type="scientific">Pontixanthobacter rizhaonensis</name>
    <dbReference type="NCBI Taxonomy" id="2730337"/>
    <lineage>
        <taxon>Bacteria</taxon>
        <taxon>Pseudomonadati</taxon>
        <taxon>Pseudomonadota</taxon>
        <taxon>Alphaproteobacteria</taxon>
        <taxon>Sphingomonadales</taxon>
        <taxon>Erythrobacteraceae</taxon>
        <taxon>Pontixanthobacter</taxon>
    </lineage>
</organism>
<feature type="signal peptide" evidence="4">
    <location>
        <begin position="1"/>
        <end position="32"/>
    </location>
</feature>
<keyword evidence="3" id="KW-0349">Heme</keyword>
<name>A0A848QJP7_9SPHN</name>
<dbReference type="GO" id="GO:0046872">
    <property type="term" value="F:metal ion binding"/>
    <property type="evidence" value="ECO:0007669"/>
    <property type="project" value="UniProtKB-KW"/>
</dbReference>
<accession>A0A848QJP7</accession>
<dbReference type="EMBL" id="JABCRE010000002">
    <property type="protein sequence ID" value="NMW30903.1"/>
    <property type="molecule type" value="Genomic_DNA"/>
</dbReference>
<sequence>MIATKIIGRGVLAAAVLALSSATLVPSPAPQAAQTIAVNDTAVLEQRLPRKLSDFGFFQNGVQQVPAANVVPYRLNIPLYSDGAEKLRFMYLPAGLQAIGGGEGLLELPVGAALIKTFAFGEGDDRQLIETRVLLRRADGWLALPYKWNDEQTDARLAIAGARVDLTTPAGEDISYRVPNKNQCKECHGVDGEVVPIGPKARNLSADWLEDLAGAGKLNAVPDGHDQLPLWENRETADVTATARGYLDVNCAHCHRPGATASNSGLDLRWEQDDPHALGVNKRPVAAGRGSGGHLFDIVPGDADSSIMTFRMRSDEAGVAMPELGKTTIDQDGADIVTRWIEEMQ</sequence>
<evidence type="ECO:0000256" key="3">
    <source>
        <dbReference type="PROSITE-ProRule" id="PRU00433"/>
    </source>
</evidence>
<evidence type="ECO:0000313" key="7">
    <source>
        <dbReference type="Proteomes" id="UP000561181"/>
    </source>
</evidence>
<dbReference type="RefSeq" id="WP_170009953.1">
    <property type="nucleotide sequence ID" value="NZ_JABCRE010000002.1"/>
</dbReference>
<keyword evidence="4" id="KW-0732">Signal</keyword>